<feature type="region of interest" description="Disordered" evidence="1">
    <location>
        <begin position="1"/>
        <end position="27"/>
    </location>
</feature>
<organism evidence="3 4">
    <name type="scientific">Capsicum baccatum</name>
    <name type="common">Peruvian pepper</name>
    <dbReference type="NCBI Taxonomy" id="33114"/>
    <lineage>
        <taxon>Eukaryota</taxon>
        <taxon>Viridiplantae</taxon>
        <taxon>Streptophyta</taxon>
        <taxon>Embryophyta</taxon>
        <taxon>Tracheophyta</taxon>
        <taxon>Spermatophyta</taxon>
        <taxon>Magnoliopsida</taxon>
        <taxon>eudicotyledons</taxon>
        <taxon>Gunneridae</taxon>
        <taxon>Pentapetalae</taxon>
        <taxon>asterids</taxon>
        <taxon>lamiids</taxon>
        <taxon>Solanales</taxon>
        <taxon>Solanaceae</taxon>
        <taxon>Solanoideae</taxon>
        <taxon>Capsiceae</taxon>
        <taxon>Capsicum</taxon>
    </lineage>
</organism>
<dbReference type="Pfam" id="PF12937">
    <property type="entry name" value="F-box-like"/>
    <property type="match status" value="1"/>
</dbReference>
<dbReference type="SUPFAM" id="SSF81383">
    <property type="entry name" value="F-box domain"/>
    <property type="match status" value="1"/>
</dbReference>
<dbReference type="PANTHER" id="PTHR48218:SF3">
    <property type="entry name" value="OS07G0170800 PROTEIN"/>
    <property type="match status" value="1"/>
</dbReference>
<dbReference type="Gene3D" id="1.20.1280.50">
    <property type="match status" value="1"/>
</dbReference>
<evidence type="ECO:0000313" key="4">
    <source>
        <dbReference type="Proteomes" id="UP000224567"/>
    </source>
</evidence>
<protein>
    <recommendedName>
        <fullName evidence="2">F-box domain-containing protein</fullName>
    </recommendedName>
</protein>
<dbReference type="AlphaFoldDB" id="A0A2G2VZX4"/>
<dbReference type="OrthoDB" id="3219396at2759"/>
<sequence>MTETRTCEFDHNNNPQKSTGDEELKDGSSGLCCYGEKDGKGGILKDEFSGLLSTGDEVGLSGLCCYGEKDVKGGILEAGFSGLCSDGAEDDKDGVLRDGLSGLCSNDVKGGVLKESLSGLCSYGAEDDKGGILKDGLSGFCSYGAEGDKGGILEGGCSELPSSGDEDGCSVLPSSVDEDGLPVVSCDGDEDGLSVVSCYGDEDDKGGILEHGFSGLPCSRDENGLSGLCNHGEKDVKGGILEKWLSGLGLYGDKDGKGGILKDEFPRLYSSEDEDGSSELCSYGDEEAKGVTLEDWLSGIGWYADDDFKLGILEEDGKKKLRYCGTVDWLRRDPLAVLGSDIMLIILSCLDARSVALCLLVSCGWRALASTDMIWSSKCEELWQGKTHLPRIAKVNRLSKLALYSLSIMDGKRKRIRREDLHDHVWEFHFTEAAPQYWRMLDPYWTGTGPPLRRYFLPDGSHTAEPDDQIWGGHESCYTIVTGMLADGKIRDHYVRINRWPQMYVTRKEDWSWEVSNDLCVYKSVPDADKEDGTGPLL</sequence>
<reference evidence="3 4" key="1">
    <citation type="journal article" date="2017" name="Genome Biol.">
        <title>New reference genome sequences of hot pepper reveal the massive evolution of plant disease-resistance genes by retroduplication.</title>
        <authorList>
            <person name="Kim S."/>
            <person name="Park J."/>
            <person name="Yeom S.I."/>
            <person name="Kim Y.M."/>
            <person name="Seo E."/>
            <person name="Kim K.T."/>
            <person name="Kim M.S."/>
            <person name="Lee J.M."/>
            <person name="Cheong K."/>
            <person name="Shin H.S."/>
            <person name="Kim S.B."/>
            <person name="Han K."/>
            <person name="Lee J."/>
            <person name="Park M."/>
            <person name="Lee H.A."/>
            <person name="Lee H.Y."/>
            <person name="Lee Y."/>
            <person name="Oh S."/>
            <person name="Lee J.H."/>
            <person name="Choi E."/>
            <person name="Choi E."/>
            <person name="Lee S.E."/>
            <person name="Jeon J."/>
            <person name="Kim H."/>
            <person name="Choi G."/>
            <person name="Song H."/>
            <person name="Lee J."/>
            <person name="Lee S.C."/>
            <person name="Kwon J.K."/>
            <person name="Lee H.Y."/>
            <person name="Koo N."/>
            <person name="Hong Y."/>
            <person name="Kim R.W."/>
            <person name="Kang W.H."/>
            <person name="Huh J.H."/>
            <person name="Kang B.C."/>
            <person name="Yang T.J."/>
            <person name="Lee Y.H."/>
            <person name="Bennetzen J.L."/>
            <person name="Choi D."/>
        </authorList>
    </citation>
    <scope>NUCLEOTIDE SEQUENCE [LARGE SCALE GENOMIC DNA]</scope>
    <source>
        <strain evidence="4">cv. PBC81</strain>
    </source>
</reference>
<gene>
    <name evidence="3" type="ORF">CQW23_22110</name>
</gene>
<dbReference type="STRING" id="33114.A0A2G2VZX4"/>
<feature type="domain" description="F-box" evidence="2">
    <location>
        <begin position="341"/>
        <end position="379"/>
    </location>
</feature>
<evidence type="ECO:0000259" key="2">
    <source>
        <dbReference type="Pfam" id="PF12937"/>
    </source>
</evidence>
<dbReference type="PANTHER" id="PTHR48218">
    <property type="entry name" value="F-BOX DOMAIN CONTAINING PROTEIN"/>
    <property type="match status" value="1"/>
</dbReference>
<proteinExistence type="predicted"/>
<comment type="caution">
    <text evidence="3">The sequence shown here is derived from an EMBL/GenBank/DDBJ whole genome shotgun (WGS) entry which is preliminary data.</text>
</comment>
<dbReference type="EMBL" id="MLFT02000009">
    <property type="protein sequence ID" value="PHT38537.1"/>
    <property type="molecule type" value="Genomic_DNA"/>
</dbReference>
<keyword evidence="4" id="KW-1185">Reference proteome</keyword>
<accession>A0A2G2VZX4</accession>
<name>A0A2G2VZX4_CAPBA</name>
<evidence type="ECO:0000313" key="3">
    <source>
        <dbReference type="EMBL" id="PHT38537.1"/>
    </source>
</evidence>
<reference evidence="4" key="2">
    <citation type="journal article" date="2017" name="J. Anim. Genet.">
        <title>Multiple reference genome sequences of hot pepper reveal the massive evolution of plant disease resistance genes by retroduplication.</title>
        <authorList>
            <person name="Kim S."/>
            <person name="Park J."/>
            <person name="Yeom S.-I."/>
            <person name="Kim Y.-M."/>
            <person name="Seo E."/>
            <person name="Kim K.-T."/>
            <person name="Kim M.-S."/>
            <person name="Lee J.M."/>
            <person name="Cheong K."/>
            <person name="Shin H.-S."/>
            <person name="Kim S.-B."/>
            <person name="Han K."/>
            <person name="Lee J."/>
            <person name="Park M."/>
            <person name="Lee H.-A."/>
            <person name="Lee H.-Y."/>
            <person name="Lee Y."/>
            <person name="Oh S."/>
            <person name="Lee J.H."/>
            <person name="Choi E."/>
            <person name="Choi E."/>
            <person name="Lee S.E."/>
            <person name="Jeon J."/>
            <person name="Kim H."/>
            <person name="Choi G."/>
            <person name="Song H."/>
            <person name="Lee J."/>
            <person name="Lee S.-C."/>
            <person name="Kwon J.-K."/>
            <person name="Lee H.-Y."/>
            <person name="Koo N."/>
            <person name="Hong Y."/>
            <person name="Kim R.W."/>
            <person name="Kang W.-H."/>
            <person name="Huh J.H."/>
            <person name="Kang B.-C."/>
            <person name="Yang T.-J."/>
            <person name="Lee Y.-H."/>
            <person name="Bennetzen J.L."/>
            <person name="Choi D."/>
        </authorList>
    </citation>
    <scope>NUCLEOTIDE SEQUENCE [LARGE SCALE GENOMIC DNA]</scope>
    <source>
        <strain evidence="4">cv. PBC81</strain>
    </source>
</reference>
<evidence type="ECO:0000256" key="1">
    <source>
        <dbReference type="SAM" id="MobiDB-lite"/>
    </source>
</evidence>
<dbReference type="InterPro" id="IPR036047">
    <property type="entry name" value="F-box-like_dom_sf"/>
</dbReference>
<dbReference type="InterPro" id="IPR001810">
    <property type="entry name" value="F-box_dom"/>
</dbReference>
<dbReference type="Proteomes" id="UP000224567">
    <property type="component" value="Unassembled WGS sequence"/>
</dbReference>
<feature type="compositionally biased region" description="Basic and acidic residues" evidence="1">
    <location>
        <begin position="1"/>
        <end position="11"/>
    </location>
</feature>